<dbReference type="InterPro" id="IPR039538">
    <property type="entry name" value="BetI_C"/>
</dbReference>
<evidence type="ECO:0000313" key="9">
    <source>
        <dbReference type="Proteomes" id="UP000319804"/>
    </source>
</evidence>
<dbReference type="Pfam" id="PF13977">
    <property type="entry name" value="TetR_C_6"/>
    <property type="match status" value="1"/>
</dbReference>
<dbReference type="GO" id="GO:0003677">
    <property type="term" value="F:DNA binding"/>
    <property type="evidence" value="ECO:0007669"/>
    <property type="project" value="UniProtKB-UniRule"/>
</dbReference>
<evidence type="ECO:0000256" key="4">
    <source>
        <dbReference type="ARBA" id="ARBA00023163"/>
    </source>
</evidence>
<dbReference type="SUPFAM" id="SSF48498">
    <property type="entry name" value="Tetracyclin repressor-like, C-terminal domain"/>
    <property type="match status" value="1"/>
</dbReference>
<comment type="caution">
    <text evidence="8">The sequence shown here is derived from an EMBL/GenBank/DDBJ whole genome shotgun (WGS) entry which is preliminary data.</text>
</comment>
<feature type="compositionally biased region" description="Basic and acidic residues" evidence="6">
    <location>
        <begin position="96"/>
        <end position="111"/>
    </location>
</feature>
<dbReference type="InterPro" id="IPR001647">
    <property type="entry name" value="HTH_TetR"/>
</dbReference>
<evidence type="ECO:0000256" key="1">
    <source>
        <dbReference type="ARBA" id="ARBA00022491"/>
    </source>
</evidence>
<evidence type="ECO:0000256" key="2">
    <source>
        <dbReference type="ARBA" id="ARBA00023015"/>
    </source>
</evidence>
<keyword evidence="1" id="KW-0678">Repressor</keyword>
<dbReference type="SUPFAM" id="SSF46689">
    <property type="entry name" value="Homeodomain-like"/>
    <property type="match status" value="1"/>
</dbReference>
<gene>
    <name evidence="8" type="ORF">FHX68_2869</name>
</gene>
<dbReference type="EMBL" id="VFPS01000007">
    <property type="protein sequence ID" value="TQM90551.1"/>
    <property type="molecule type" value="Genomic_DNA"/>
</dbReference>
<protein>
    <submittedName>
        <fullName evidence="8">TetR family transcriptional regulator</fullName>
    </submittedName>
</protein>
<evidence type="ECO:0000256" key="6">
    <source>
        <dbReference type="SAM" id="MobiDB-lite"/>
    </source>
</evidence>
<evidence type="ECO:0000259" key="7">
    <source>
        <dbReference type="PROSITE" id="PS50977"/>
    </source>
</evidence>
<dbReference type="PANTHER" id="PTHR47506:SF6">
    <property type="entry name" value="HTH-TYPE TRANSCRIPTIONAL REPRESSOR NEMR"/>
    <property type="match status" value="1"/>
</dbReference>
<sequence length="243" mass="25262">MSPSGAETPRSRGTYAKGVARRQEILDRAIEVFAQRGGSRTSLRAIAQEVGVTHAALTHYFGSLDELLVAVYRESAQRLEEAAASRDNDGGADPRGGADGRGGDPADDTRGGADPADDAGRAGDADALISPAEAMRISAAENREIPGMVQLYSTLVASALDGAHPAAQAFATDRFSRLRDELAARVRALQASGSLRADLDPALVAALVIAASDGLQTQWLLDASVDHEAALALLDRLLAPPAV</sequence>
<evidence type="ECO:0000256" key="5">
    <source>
        <dbReference type="PROSITE-ProRule" id="PRU00335"/>
    </source>
</evidence>
<feature type="DNA-binding region" description="H-T-H motif" evidence="5">
    <location>
        <begin position="42"/>
        <end position="61"/>
    </location>
</feature>
<reference evidence="8 9" key="1">
    <citation type="submission" date="2019-06" db="EMBL/GenBank/DDBJ databases">
        <title>Sequencing the genomes of 1000 actinobacteria strains.</title>
        <authorList>
            <person name="Klenk H.-P."/>
        </authorList>
    </citation>
    <scope>NUCLEOTIDE SEQUENCE [LARGE SCALE GENOMIC DNA]</scope>
    <source>
        <strain evidence="8 9">DSM 20427</strain>
    </source>
</reference>
<keyword evidence="3 5" id="KW-0238">DNA-binding</keyword>
<evidence type="ECO:0000256" key="3">
    <source>
        <dbReference type="ARBA" id="ARBA00023125"/>
    </source>
</evidence>
<dbReference type="PROSITE" id="PS50977">
    <property type="entry name" value="HTH_TETR_2"/>
    <property type="match status" value="1"/>
</dbReference>
<dbReference type="PANTHER" id="PTHR47506">
    <property type="entry name" value="TRANSCRIPTIONAL REGULATORY PROTEIN"/>
    <property type="match status" value="1"/>
</dbReference>
<dbReference type="PRINTS" id="PR00455">
    <property type="entry name" value="HTHTETR"/>
</dbReference>
<feature type="domain" description="HTH tetR-type" evidence="7">
    <location>
        <begin position="19"/>
        <end position="79"/>
    </location>
</feature>
<dbReference type="Proteomes" id="UP000319804">
    <property type="component" value="Unassembled WGS sequence"/>
</dbReference>
<keyword evidence="2" id="KW-0805">Transcription regulation</keyword>
<name>A0A4Y3UJB4_9MICO</name>
<dbReference type="Gene3D" id="1.10.357.10">
    <property type="entry name" value="Tetracycline Repressor, domain 2"/>
    <property type="match status" value="2"/>
</dbReference>
<keyword evidence="4" id="KW-0804">Transcription</keyword>
<dbReference type="Pfam" id="PF00440">
    <property type="entry name" value="TetR_N"/>
    <property type="match status" value="1"/>
</dbReference>
<dbReference type="InterPro" id="IPR036271">
    <property type="entry name" value="Tet_transcr_reg_TetR-rel_C_sf"/>
</dbReference>
<feature type="region of interest" description="Disordered" evidence="6">
    <location>
        <begin position="81"/>
        <end position="123"/>
    </location>
</feature>
<keyword evidence="9" id="KW-1185">Reference proteome</keyword>
<evidence type="ECO:0000313" key="8">
    <source>
        <dbReference type="EMBL" id="TQM90551.1"/>
    </source>
</evidence>
<accession>A0A4Y3UJB4</accession>
<proteinExistence type="predicted"/>
<organism evidence="8 9">
    <name type="scientific">Microbacterium lacticum</name>
    <dbReference type="NCBI Taxonomy" id="33885"/>
    <lineage>
        <taxon>Bacteria</taxon>
        <taxon>Bacillati</taxon>
        <taxon>Actinomycetota</taxon>
        <taxon>Actinomycetes</taxon>
        <taxon>Micrococcales</taxon>
        <taxon>Microbacteriaceae</taxon>
        <taxon>Microbacterium</taxon>
    </lineage>
</organism>
<dbReference type="AlphaFoldDB" id="A0A4Y3UJB4"/>
<dbReference type="RefSeq" id="WP_229661529.1">
    <property type="nucleotide sequence ID" value="NZ_BJNA01000014.1"/>
</dbReference>
<dbReference type="InterPro" id="IPR009057">
    <property type="entry name" value="Homeodomain-like_sf"/>
</dbReference>